<dbReference type="EMBL" id="JACIDC010000003">
    <property type="protein sequence ID" value="MBB4039661.1"/>
    <property type="molecule type" value="Genomic_DNA"/>
</dbReference>
<keyword evidence="2" id="KW-0805">Transcription regulation</keyword>
<dbReference type="PROSITE" id="PS50931">
    <property type="entry name" value="HTH_LYSR"/>
    <property type="match status" value="1"/>
</dbReference>
<feature type="domain" description="HTH lysR-type" evidence="5">
    <location>
        <begin position="2"/>
        <end position="59"/>
    </location>
</feature>
<evidence type="ECO:0000256" key="1">
    <source>
        <dbReference type="ARBA" id="ARBA00009437"/>
    </source>
</evidence>
<protein>
    <submittedName>
        <fullName evidence="6">DNA-binding transcriptional LysR family regulator</fullName>
    </submittedName>
</protein>
<dbReference type="Pfam" id="PF03466">
    <property type="entry name" value="LysR_substrate"/>
    <property type="match status" value="1"/>
</dbReference>
<dbReference type="GO" id="GO:0003700">
    <property type="term" value="F:DNA-binding transcription factor activity"/>
    <property type="evidence" value="ECO:0007669"/>
    <property type="project" value="InterPro"/>
</dbReference>
<reference evidence="6 7" key="1">
    <citation type="submission" date="2020-08" db="EMBL/GenBank/DDBJ databases">
        <title>Genomic Encyclopedia of Type Strains, Phase IV (KMG-IV): sequencing the most valuable type-strain genomes for metagenomic binning, comparative biology and taxonomic classification.</title>
        <authorList>
            <person name="Goeker M."/>
        </authorList>
    </citation>
    <scope>NUCLEOTIDE SEQUENCE [LARGE SCALE GENOMIC DNA]</scope>
    <source>
        <strain evidence="6 7">DSM 15743</strain>
    </source>
</reference>
<dbReference type="InterPro" id="IPR000847">
    <property type="entry name" value="LysR_HTH_N"/>
</dbReference>
<proteinExistence type="inferred from homology"/>
<dbReference type="AlphaFoldDB" id="A0A7W6N7H9"/>
<dbReference type="InterPro" id="IPR036388">
    <property type="entry name" value="WH-like_DNA-bd_sf"/>
</dbReference>
<evidence type="ECO:0000256" key="3">
    <source>
        <dbReference type="ARBA" id="ARBA00023125"/>
    </source>
</evidence>
<keyword evidence="4" id="KW-0804">Transcription</keyword>
<name>A0A7W6N7H9_9HYPH</name>
<evidence type="ECO:0000313" key="7">
    <source>
        <dbReference type="Proteomes" id="UP000519439"/>
    </source>
</evidence>
<dbReference type="InterPro" id="IPR005119">
    <property type="entry name" value="LysR_subst-bd"/>
</dbReference>
<evidence type="ECO:0000256" key="4">
    <source>
        <dbReference type="ARBA" id="ARBA00023163"/>
    </source>
</evidence>
<dbReference type="InterPro" id="IPR058163">
    <property type="entry name" value="LysR-type_TF_proteobact-type"/>
</dbReference>
<dbReference type="PANTHER" id="PTHR30537">
    <property type="entry name" value="HTH-TYPE TRANSCRIPTIONAL REGULATOR"/>
    <property type="match status" value="1"/>
</dbReference>
<dbReference type="RefSeq" id="WP_027317598.1">
    <property type="nucleotide sequence ID" value="NZ_JACIDC010000003.1"/>
</dbReference>
<organism evidence="6 7">
    <name type="scientific">Microvirga flocculans</name>
    <dbReference type="NCBI Taxonomy" id="217168"/>
    <lineage>
        <taxon>Bacteria</taxon>
        <taxon>Pseudomonadati</taxon>
        <taxon>Pseudomonadota</taxon>
        <taxon>Alphaproteobacteria</taxon>
        <taxon>Hyphomicrobiales</taxon>
        <taxon>Methylobacteriaceae</taxon>
        <taxon>Microvirga</taxon>
    </lineage>
</organism>
<dbReference type="InterPro" id="IPR036390">
    <property type="entry name" value="WH_DNA-bd_sf"/>
</dbReference>
<dbReference type="Pfam" id="PF00126">
    <property type="entry name" value="HTH_1"/>
    <property type="match status" value="1"/>
</dbReference>
<dbReference type="PANTHER" id="PTHR30537:SF3">
    <property type="entry name" value="TRANSCRIPTIONAL REGULATORY PROTEIN"/>
    <property type="match status" value="1"/>
</dbReference>
<keyword evidence="7" id="KW-1185">Reference proteome</keyword>
<dbReference type="Gene3D" id="3.40.190.290">
    <property type="match status" value="1"/>
</dbReference>
<sequence length="286" mass="31605">MIDWDDLRHFIALADEGSLSAAARRLRIEHATVARRVAALEAAIGVKLVDRRSGRYTLTPDGEQVAEHARRMEAEAFAMERTVHARQDETFTEISVSAPPVIASHVIAPHLAKFMSSNPRLHLRLMGESRTVSLPRREADLAVRLSRPGEMSLVARKIGTITYRLYGSPEYLASRQEDRFGFIGFDESLEDAPHQVWLKKLAGPRPIVFRTNEMAIQHAAAVAHVGIAALPSFMGKVGNLQDADPEGRSIARDVWLTFHKDLRGNAAVSAVATFLAECLRAEKAEA</sequence>
<comment type="caution">
    <text evidence="6">The sequence shown here is derived from an EMBL/GenBank/DDBJ whole genome shotgun (WGS) entry which is preliminary data.</text>
</comment>
<evidence type="ECO:0000256" key="2">
    <source>
        <dbReference type="ARBA" id="ARBA00023015"/>
    </source>
</evidence>
<evidence type="ECO:0000313" key="6">
    <source>
        <dbReference type="EMBL" id="MBB4039661.1"/>
    </source>
</evidence>
<dbReference type="SUPFAM" id="SSF53850">
    <property type="entry name" value="Periplasmic binding protein-like II"/>
    <property type="match status" value="1"/>
</dbReference>
<evidence type="ECO:0000259" key="5">
    <source>
        <dbReference type="PROSITE" id="PS50931"/>
    </source>
</evidence>
<keyword evidence="3 6" id="KW-0238">DNA-binding</keyword>
<dbReference type="SUPFAM" id="SSF46785">
    <property type="entry name" value="Winged helix' DNA-binding domain"/>
    <property type="match status" value="1"/>
</dbReference>
<gene>
    <name evidence="6" type="ORF">GGR34_001303</name>
</gene>
<dbReference type="GO" id="GO:0043565">
    <property type="term" value="F:sequence-specific DNA binding"/>
    <property type="evidence" value="ECO:0007669"/>
    <property type="project" value="TreeGrafter"/>
</dbReference>
<dbReference type="GO" id="GO:0006351">
    <property type="term" value="P:DNA-templated transcription"/>
    <property type="evidence" value="ECO:0007669"/>
    <property type="project" value="TreeGrafter"/>
</dbReference>
<dbReference type="Proteomes" id="UP000519439">
    <property type="component" value="Unassembled WGS sequence"/>
</dbReference>
<comment type="similarity">
    <text evidence="1">Belongs to the LysR transcriptional regulatory family.</text>
</comment>
<accession>A0A7W6N7H9</accession>
<dbReference type="Gene3D" id="1.10.10.10">
    <property type="entry name" value="Winged helix-like DNA-binding domain superfamily/Winged helix DNA-binding domain"/>
    <property type="match status" value="1"/>
</dbReference>